<dbReference type="Proteomes" id="UP000035642">
    <property type="component" value="Unassembled WGS sequence"/>
</dbReference>
<comment type="subcellular location">
    <subcellularLocation>
        <location evidence="1">Secreted</location>
    </subcellularLocation>
</comment>
<dbReference type="GO" id="GO:0005576">
    <property type="term" value="C:extracellular region"/>
    <property type="evidence" value="ECO:0007669"/>
    <property type="project" value="UniProtKB-SubCell"/>
</dbReference>
<dbReference type="GO" id="GO:0009986">
    <property type="term" value="C:cell surface"/>
    <property type="evidence" value="ECO:0007669"/>
    <property type="project" value="InterPro"/>
</dbReference>
<keyword evidence="3" id="KW-0964">Secreted</keyword>
<proteinExistence type="inferred from homology"/>
<dbReference type="Gene3D" id="2.60.40.3330">
    <property type="match status" value="1"/>
</dbReference>
<comment type="similarity">
    <text evidence="2">Belongs to the nematode transthyretin-like family.</text>
</comment>
<reference evidence="5" key="1">
    <citation type="submission" date="2012-09" db="EMBL/GenBank/DDBJ databases">
        <authorList>
            <person name="Martin A.A."/>
        </authorList>
    </citation>
    <scope>NUCLEOTIDE SEQUENCE</scope>
</reference>
<evidence type="ECO:0000313" key="6">
    <source>
        <dbReference type="WBParaSite" id="ACAC_0001212801-mRNA-1"/>
    </source>
</evidence>
<reference evidence="6" key="2">
    <citation type="submission" date="2017-02" db="UniProtKB">
        <authorList>
            <consortium name="WormBaseParasite"/>
        </authorList>
    </citation>
    <scope>IDENTIFICATION</scope>
</reference>
<keyword evidence="4" id="KW-0732">Signal</keyword>
<dbReference type="PANTHER" id="PTHR21700:SF30">
    <property type="entry name" value="TRANSTHYRETIN-LIKE FAMILY PROTEIN"/>
    <property type="match status" value="1"/>
</dbReference>
<keyword evidence="5" id="KW-1185">Reference proteome</keyword>
<dbReference type="PANTHER" id="PTHR21700">
    <property type="entry name" value="TRANSTHYRETIN-LIKE FAMILY PROTEIN-RELATED"/>
    <property type="match status" value="1"/>
</dbReference>
<evidence type="ECO:0000256" key="1">
    <source>
        <dbReference type="ARBA" id="ARBA00004613"/>
    </source>
</evidence>
<dbReference type="AlphaFoldDB" id="A0A0K0DKS2"/>
<sequence length="111" mass="12393">LILSITLNLNCAFVTINSELLKQFSVKSKFLVDPNDLLASVSTSSEGEFLVKGGQNEFGSIEPFLRVVHTCNFKKSNCKRVSEYEILKSKIDGVYNMTFVTLDIHSALDSR</sequence>
<dbReference type="Pfam" id="PF01060">
    <property type="entry name" value="TTR-52"/>
    <property type="match status" value="1"/>
</dbReference>
<dbReference type="InterPro" id="IPR001534">
    <property type="entry name" value="Transthyretin-like"/>
</dbReference>
<accession>A0A0K0DKS2</accession>
<dbReference type="InterPro" id="IPR038479">
    <property type="entry name" value="Transthyretin-like_sf"/>
</dbReference>
<evidence type="ECO:0000256" key="4">
    <source>
        <dbReference type="ARBA" id="ARBA00022729"/>
    </source>
</evidence>
<organism evidence="5 6">
    <name type="scientific">Angiostrongylus cantonensis</name>
    <name type="common">Rat lungworm</name>
    <dbReference type="NCBI Taxonomy" id="6313"/>
    <lineage>
        <taxon>Eukaryota</taxon>
        <taxon>Metazoa</taxon>
        <taxon>Ecdysozoa</taxon>
        <taxon>Nematoda</taxon>
        <taxon>Chromadorea</taxon>
        <taxon>Rhabditida</taxon>
        <taxon>Rhabditina</taxon>
        <taxon>Rhabditomorpha</taxon>
        <taxon>Strongyloidea</taxon>
        <taxon>Metastrongylidae</taxon>
        <taxon>Angiostrongylus</taxon>
    </lineage>
</organism>
<evidence type="ECO:0000313" key="5">
    <source>
        <dbReference type="Proteomes" id="UP000035642"/>
    </source>
</evidence>
<evidence type="ECO:0000256" key="2">
    <source>
        <dbReference type="ARBA" id="ARBA00010112"/>
    </source>
</evidence>
<protein>
    <submittedName>
        <fullName evidence="6">Transthyretin-like family protein</fullName>
    </submittedName>
</protein>
<name>A0A0K0DKS2_ANGCA</name>
<dbReference type="WBParaSite" id="ACAC_0001212801-mRNA-1">
    <property type="protein sequence ID" value="ACAC_0001212801-mRNA-1"/>
    <property type="gene ID" value="ACAC_0001212801"/>
</dbReference>
<evidence type="ECO:0000256" key="3">
    <source>
        <dbReference type="ARBA" id="ARBA00022525"/>
    </source>
</evidence>